<dbReference type="AlphaFoldDB" id="A0A1H4CS54"/>
<protein>
    <submittedName>
        <fullName evidence="1">Uncharacterized protein</fullName>
    </submittedName>
</protein>
<reference evidence="1 2" key="1">
    <citation type="submission" date="2016-10" db="EMBL/GenBank/DDBJ databases">
        <authorList>
            <person name="de Groot N.N."/>
        </authorList>
    </citation>
    <scope>NUCLEOTIDE SEQUENCE [LARGE SCALE GENOMIC DNA]</scope>
    <source>
        <strain evidence="1 2">D31d</strain>
    </source>
</reference>
<proteinExistence type="predicted"/>
<gene>
    <name evidence="1" type="ORF">SAMN05216462_2100</name>
</gene>
<dbReference type="EMBL" id="FNRF01000003">
    <property type="protein sequence ID" value="SEA62952.1"/>
    <property type="molecule type" value="Genomic_DNA"/>
</dbReference>
<dbReference type="Proteomes" id="UP000182257">
    <property type="component" value="Unassembled WGS sequence"/>
</dbReference>
<accession>A0A1H4CS54</accession>
<evidence type="ECO:0000313" key="2">
    <source>
        <dbReference type="Proteomes" id="UP000182257"/>
    </source>
</evidence>
<name>A0A1H4CS54_XYLRU</name>
<dbReference type="RefSeq" id="WP_262503164.1">
    <property type="nucleotide sequence ID" value="NZ_FNRF01000003.1"/>
</dbReference>
<evidence type="ECO:0000313" key="1">
    <source>
        <dbReference type="EMBL" id="SEA62952.1"/>
    </source>
</evidence>
<organism evidence="1 2">
    <name type="scientific">Xylanibacter ruminicola</name>
    <name type="common">Prevotella ruminicola</name>
    <dbReference type="NCBI Taxonomy" id="839"/>
    <lineage>
        <taxon>Bacteria</taxon>
        <taxon>Pseudomonadati</taxon>
        <taxon>Bacteroidota</taxon>
        <taxon>Bacteroidia</taxon>
        <taxon>Bacteroidales</taxon>
        <taxon>Prevotellaceae</taxon>
        <taxon>Xylanibacter</taxon>
    </lineage>
</organism>
<dbReference type="Pfam" id="PF19555">
    <property type="entry name" value="DUF6078"/>
    <property type="match status" value="1"/>
</dbReference>
<sequence length="144" mass="17086">MNKEESLRAQAAHNLPCFIHECPLHETCLHWMTGQYYGSDVHVVTSVNPFYPHVGSLQCTLYQKDEVVTYAVGIKHIFDAIPYPIARVVKKRLIALFSRKRFYEYRNGTRPIPPQEQQQIARVFHEEGWDGEIRYDDWKEDYQW</sequence>
<dbReference type="InterPro" id="IPR045724">
    <property type="entry name" value="DUF6078"/>
</dbReference>